<dbReference type="Pfam" id="PF13439">
    <property type="entry name" value="Glyco_transf_4"/>
    <property type="match status" value="1"/>
</dbReference>
<reference evidence="7" key="1">
    <citation type="submission" date="2015-03" db="EMBL/GenBank/DDBJ databases">
        <title>Luteipulveratus halotolerans sp. nov., a novel actinobacterium (Dermacoccaceae) from Sarawak, Malaysia.</title>
        <authorList>
            <person name="Juboi H."/>
            <person name="Basik A."/>
            <person name="Shamsul S.S."/>
            <person name="Arnold P."/>
            <person name="Schmitt E.K."/>
            <person name="Sanglier J.-J."/>
            <person name="Yeo T."/>
        </authorList>
    </citation>
    <scope>NUCLEOTIDE SEQUENCE [LARGE SCALE GENOMIC DNA]</scope>
    <source>
        <strain evidence="7">C296001</strain>
    </source>
</reference>
<dbReference type="Proteomes" id="UP000037397">
    <property type="component" value="Unassembled WGS sequence"/>
</dbReference>
<sequence>MADVASGPTVLVAHPAADVYGSDLQLLESISGLVAAGWRVVVAMPEHGPLHELVRRRGGEPQVVDFPVLRRASSSAGGLAGLAVAGARAATGLRRVVRQVGADVLYVNTVTLPWWLTAGRLARVPTLCHVHEAEDQDPWPVRAALGAPLLQAHRLIVISRAASAAAEVVPGLRRRARLIYNGVPQPETAVTAGSPGPAFRLAVVGRLSPRKAPHVALEAVALLRAQGREVTLEVCGTAFAGYEAYESELRERAEQDDLRGAVQFSGYVSPIWSVLERADVVVAPSLREPFGNAVVEAQLAGRPVVAAAALGHLETIEDGVTGLLTPPGDAEALARAVATLMDDPSRAASMGERARLEARRRFSVERYQREVVELVTSLVP</sequence>
<evidence type="ECO:0000259" key="4">
    <source>
        <dbReference type="Pfam" id="PF00534"/>
    </source>
</evidence>
<dbReference type="Pfam" id="PF00534">
    <property type="entry name" value="Glycos_transf_1"/>
    <property type="match status" value="1"/>
</dbReference>
<dbReference type="RefSeq" id="WP_050671944.1">
    <property type="nucleotide sequence ID" value="NZ_LAIR01000002.1"/>
</dbReference>
<dbReference type="PANTHER" id="PTHR12526">
    <property type="entry name" value="GLYCOSYLTRANSFERASE"/>
    <property type="match status" value="1"/>
</dbReference>
<dbReference type="Gene3D" id="3.40.50.2000">
    <property type="entry name" value="Glycogen Phosphorylase B"/>
    <property type="match status" value="2"/>
</dbReference>
<comment type="caution">
    <text evidence="6">The sequence shown here is derived from an EMBL/GenBank/DDBJ whole genome shotgun (WGS) entry which is preliminary data.</text>
</comment>
<feature type="domain" description="Glycosyl transferase family 1" evidence="4">
    <location>
        <begin position="198"/>
        <end position="355"/>
    </location>
</feature>
<keyword evidence="3" id="KW-0808">Transferase</keyword>
<feature type="domain" description="Glycosyltransferase subfamily 4-like N-terminal" evidence="5">
    <location>
        <begin position="27"/>
        <end position="183"/>
    </location>
</feature>
<comment type="similarity">
    <text evidence="1">Belongs to the glycosyltransferase group 1 family. Glycosyltransferase 4 subfamily.</text>
</comment>
<protein>
    <submittedName>
        <fullName evidence="6">Uncharacterized protein</fullName>
    </submittedName>
</protein>
<dbReference type="InterPro" id="IPR028098">
    <property type="entry name" value="Glyco_trans_4-like_N"/>
</dbReference>
<proteinExistence type="inferred from homology"/>
<dbReference type="SUPFAM" id="SSF53756">
    <property type="entry name" value="UDP-Glycosyltransferase/glycogen phosphorylase"/>
    <property type="match status" value="1"/>
</dbReference>
<evidence type="ECO:0000256" key="1">
    <source>
        <dbReference type="ARBA" id="ARBA00009481"/>
    </source>
</evidence>
<evidence type="ECO:0000259" key="5">
    <source>
        <dbReference type="Pfam" id="PF13439"/>
    </source>
</evidence>
<evidence type="ECO:0000313" key="7">
    <source>
        <dbReference type="Proteomes" id="UP000037397"/>
    </source>
</evidence>
<dbReference type="AlphaFoldDB" id="A0A0L6CP00"/>
<organism evidence="6 7">
    <name type="scientific">Luteipulveratus halotolerans</name>
    <dbReference type="NCBI Taxonomy" id="1631356"/>
    <lineage>
        <taxon>Bacteria</taxon>
        <taxon>Bacillati</taxon>
        <taxon>Actinomycetota</taxon>
        <taxon>Actinomycetes</taxon>
        <taxon>Micrococcales</taxon>
        <taxon>Dermacoccaceae</taxon>
        <taxon>Luteipulveratus</taxon>
    </lineage>
</organism>
<name>A0A0L6CP00_9MICO</name>
<dbReference type="STRING" id="1631356.VV01_13960"/>
<dbReference type="EMBL" id="LAIR01000002">
    <property type="protein sequence ID" value="KNX39479.1"/>
    <property type="molecule type" value="Genomic_DNA"/>
</dbReference>
<accession>A0A0L6CP00</accession>
<dbReference type="GO" id="GO:0016757">
    <property type="term" value="F:glycosyltransferase activity"/>
    <property type="evidence" value="ECO:0007669"/>
    <property type="project" value="UniProtKB-KW"/>
</dbReference>
<evidence type="ECO:0000256" key="3">
    <source>
        <dbReference type="ARBA" id="ARBA00022679"/>
    </source>
</evidence>
<evidence type="ECO:0000256" key="2">
    <source>
        <dbReference type="ARBA" id="ARBA00022676"/>
    </source>
</evidence>
<gene>
    <name evidence="6" type="ORF">VV01_13960</name>
</gene>
<dbReference type="InterPro" id="IPR001296">
    <property type="entry name" value="Glyco_trans_1"/>
</dbReference>
<keyword evidence="2" id="KW-0328">Glycosyltransferase</keyword>
<dbReference type="PANTHER" id="PTHR12526:SF640">
    <property type="entry name" value="COLANIC ACID BIOSYNTHESIS GLYCOSYLTRANSFERASE WCAL-RELATED"/>
    <property type="match status" value="1"/>
</dbReference>
<evidence type="ECO:0000313" key="6">
    <source>
        <dbReference type="EMBL" id="KNX39479.1"/>
    </source>
</evidence>
<keyword evidence="7" id="KW-1185">Reference proteome</keyword>
<dbReference type="CDD" id="cd03801">
    <property type="entry name" value="GT4_PimA-like"/>
    <property type="match status" value="1"/>
</dbReference>